<name>A0A9D1VTY0_9FIRM</name>
<keyword evidence="4 6" id="KW-0472">Membrane</keyword>
<evidence type="ECO:0000256" key="4">
    <source>
        <dbReference type="ARBA" id="ARBA00023136"/>
    </source>
</evidence>
<evidence type="ECO:0000256" key="3">
    <source>
        <dbReference type="ARBA" id="ARBA00022989"/>
    </source>
</evidence>
<evidence type="ECO:0000256" key="1">
    <source>
        <dbReference type="ARBA" id="ARBA00004141"/>
    </source>
</evidence>
<dbReference type="EMBL" id="DXFD01000041">
    <property type="protein sequence ID" value="HIX46543.1"/>
    <property type="molecule type" value="Genomic_DNA"/>
</dbReference>
<sequence>MMNDEYDPQQDGGTSSEQQPEGGRPDNGSSDDGMQRKVVYILAYLFGILFFLPLLLYPNEAEARFHANQSLLILLCAVIGEVVFGILCLIPVVGILFGILCGLLGLAVLVACIYCIVGVAKGECWELPVLGKFRLIR</sequence>
<feature type="transmembrane region" description="Helical" evidence="6">
    <location>
        <begin position="38"/>
        <end position="57"/>
    </location>
</feature>
<comment type="subcellular location">
    <subcellularLocation>
        <location evidence="1">Membrane</location>
        <topology evidence="1">Multi-pass membrane protein</topology>
    </subcellularLocation>
</comment>
<keyword evidence="2 6" id="KW-0812">Transmembrane</keyword>
<accession>A0A9D1VTY0</accession>
<evidence type="ECO:0000256" key="2">
    <source>
        <dbReference type="ARBA" id="ARBA00022692"/>
    </source>
</evidence>
<reference evidence="7" key="1">
    <citation type="journal article" date="2021" name="PeerJ">
        <title>Extensive microbial diversity within the chicken gut microbiome revealed by metagenomics and culture.</title>
        <authorList>
            <person name="Gilroy R."/>
            <person name="Ravi A."/>
            <person name="Getino M."/>
            <person name="Pursley I."/>
            <person name="Horton D.L."/>
            <person name="Alikhan N.F."/>
            <person name="Baker D."/>
            <person name="Gharbi K."/>
            <person name="Hall N."/>
            <person name="Watson M."/>
            <person name="Adriaenssens E.M."/>
            <person name="Foster-Nyarko E."/>
            <person name="Jarju S."/>
            <person name="Secka A."/>
            <person name="Antonio M."/>
            <person name="Oren A."/>
            <person name="Chaudhuri R.R."/>
            <person name="La Ragione R."/>
            <person name="Hildebrand F."/>
            <person name="Pallen M.J."/>
        </authorList>
    </citation>
    <scope>NUCLEOTIDE SEQUENCE</scope>
    <source>
        <strain evidence="7">26628</strain>
    </source>
</reference>
<keyword evidence="3 6" id="KW-1133">Transmembrane helix</keyword>
<evidence type="ECO:0008006" key="9">
    <source>
        <dbReference type="Google" id="ProtNLM"/>
    </source>
</evidence>
<feature type="transmembrane region" description="Helical" evidence="6">
    <location>
        <begin position="69"/>
        <end position="90"/>
    </location>
</feature>
<protein>
    <recommendedName>
        <fullName evidence="9">DUF4870 domain-containing protein</fullName>
    </recommendedName>
</protein>
<feature type="region of interest" description="Disordered" evidence="5">
    <location>
        <begin position="1"/>
        <end position="31"/>
    </location>
</feature>
<evidence type="ECO:0000313" key="8">
    <source>
        <dbReference type="Proteomes" id="UP000824249"/>
    </source>
</evidence>
<evidence type="ECO:0000256" key="6">
    <source>
        <dbReference type="SAM" id="Phobius"/>
    </source>
</evidence>
<gene>
    <name evidence="7" type="ORF">H9737_02500</name>
</gene>
<proteinExistence type="predicted"/>
<dbReference type="InterPro" id="IPR019109">
    <property type="entry name" value="MamF_MmsF"/>
</dbReference>
<feature type="transmembrane region" description="Helical" evidence="6">
    <location>
        <begin position="97"/>
        <end position="120"/>
    </location>
</feature>
<dbReference type="AlphaFoldDB" id="A0A9D1VTY0"/>
<evidence type="ECO:0000313" key="7">
    <source>
        <dbReference type="EMBL" id="HIX46543.1"/>
    </source>
</evidence>
<dbReference type="Pfam" id="PF09685">
    <property type="entry name" value="MamF_MmsF"/>
    <property type="match status" value="1"/>
</dbReference>
<organism evidence="7 8">
    <name type="scientific">Candidatus Borkfalkia faecigallinarum</name>
    <dbReference type="NCBI Taxonomy" id="2838509"/>
    <lineage>
        <taxon>Bacteria</taxon>
        <taxon>Bacillati</taxon>
        <taxon>Bacillota</taxon>
        <taxon>Clostridia</taxon>
        <taxon>Christensenellales</taxon>
        <taxon>Christensenellaceae</taxon>
        <taxon>Candidatus Borkfalkia</taxon>
    </lineage>
</organism>
<reference evidence="7" key="2">
    <citation type="submission" date="2021-04" db="EMBL/GenBank/DDBJ databases">
        <authorList>
            <person name="Gilroy R."/>
        </authorList>
    </citation>
    <scope>NUCLEOTIDE SEQUENCE</scope>
    <source>
        <strain evidence="7">26628</strain>
    </source>
</reference>
<evidence type="ECO:0000256" key="5">
    <source>
        <dbReference type="SAM" id="MobiDB-lite"/>
    </source>
</evidence>
<dbReference type="Proteomes" id="UP000824249">
    <property type="component" value="Unassembled WGS sequence"/>
</dbReference>
<comment type="caution">
    <text evidence="7">The sequence shown here is derived from an EMBL/GenBank/DDBJ whole genome shotgun (WGS) entry which is preliminary data.</text>
</comment>